<dbReference type="EMBL" id="JACAZF010000011">
    <property type="protein sequence ID" value="KAF7293075.1"/>
    <property type="molecule type" value="Genomic_DNA"/>
</dbReference>
<accession>A0A8H6S4N6</accession>
<name>A0A8H6S4N6_9AGAR</name>
<comment type="caution">
    <text evidence="1">The sequence shown here is derived from an EMBL/GenBank/DDBJ whole genome shotgun (WGS) entry which is preliminary data.</text>
</comment>
<dbReference type="Proteomes" id="UP000636479">
    <property type="component" value="Unassembled WGS sequence"/>
</dbReference>
<evidence type="ECO:0000313" key="2">
    <source>
        <dbReference type="Proteomes" id="UP000636479"/>
    </source>
</evidence>
<keyword evidence="2" id="KW-1185">Reference proteome</keyword>
<dbReference type="GeneID" id="59351093"/>
<sequence>MFSPKILPCEIRQSYSRLLSSTDSTRHQNLPTDGPVEVRLGSQSLFREMRLRCMLNICFVFGSLSSAHAAPSPKDSSSPTTDSIFPISFVGNIASLQQTNFAGDTRIYMQQPDNSITELNINGPLSSARLVGTMTLVPAAEVQFQSLIAAVSLDPGAFGVEAHVFFISPQNTLAEYFTANNQPWKGGVSCTTCIDRQGFAVQPGNRVLYAMSTQAPEGTGNFKLRVGFVSAGSPGTLSEAEFNPSTGWKLVQLQA</sequence>
<protein>
    <submittedName>
        <fullName evidence="1">Uncharacterized protein</fullName>
    </submittedName>
</protein>
<dbReference type="SUPFAM" id="SSF89372">
    <property type="entry name" value="Fucose-specific lectin"/>
    <property type="match status" value="1"/>
</dbReference>
<dbReference type="OrthoDB" id="407298at2759"/>
<proteinExistence type="predicted"/>
<dbReference type="RefSeq" id="XP_037215503.1">
    <property type="nucleotide sequence ID" value="XM_037368577.1"/>
</dbReference>
<gene>
    <name evidence="1" type="ORF">MIND_01206900</name>
</gene>
<dbReference type="Gene3D" id="2.120.10.70">
    <property type="entry name" value="Fucose-specific lectin"/>
    <property type="match status" value="1"/>
</dbReference>
<organism evidence="1 2">
    <name type="scientific">Mycena indigotica</name>
    <dbReference type="NCBI Taxonomy" id="2126181"/>
    <lineage>
        <taxon>Eukaryota</taxon>
        <taxon>Fungi</taxon>
        <taxon>Dikarya</taxon>
        <taxon>Basidiomycota</taxon>
        <taxon>Agaricomycotina</taxon>
        <taxon>Agaricomycetes</taxon>
        <taxon>Agaricomycetidae</taxon>
        <taxon>Agaricales</taxon>
        <taxon>Marasmiineae</taxon>
        <taxon>Mycenaceae</taxon>
        <taxon>Mycena</taxon>
    </lineage>
</organism>
<evidence type="ECO:0000313" key="1">
    <source>
        <dbReference type="EMBL" id="KAF7293075.1"/>
    </source>
</evidence>
<reference evidence="1" key="1">
    <citation type="submission" date="2020-05" db="EMBL/GenBank/DDBJ databases">
        <title>Mycena genomes resolve the evolution of fungal bioluminescence.</title>
        <authorList>
            <person name="Tsai I.J."/>
        </authorList>
    </citation>
    <scope>NUCLEOTIDE SEQUENCE</scope>
    <source>
        <strain evidence="1">171206Taipei</strain>
    </source>
</reference>
<dbReference type="AlphaFoldDB" id="A0A8H6S4N6"/>